<dbReference type="Proteomes" id="UP000677054">
    <property type="component" value="Unassembled WGS sequence"/>
</dbReference>
<keyword evidence="5 12" id="KW-0812">Transmembrane</keyword>
<reference evidence="14" key="1">
    <citation type="submission" date="2020-11" db="EMBL/GenBank/DDBJ databases">
        <authorList>
            <person name="Tran Van P."/>
        </authorList>
    </citation>
    <scope>NUCLEOTIDE SEQUENCE</scope>
</reference>
<keyword evidence="11 12" id="KW-0407">Ion channel</keyword>
<keyword evidence="4" id="KW-1003">Cell membrane</keyword>
<feature type="transmembrane region" description="Helical" evidence="12">
    <location>
        <begin position="270"/>
        <end position="291"/>
    </location>
</feature>
<dbReference type="OrthoDB" id="5867527at2759"/>
<dbReference type="GO" id="GO:0034220">
    <property type="term" value="P:monoatomic ion transmembrane transport"/>
    <property type="evidence" value="ECO:0007669"/>
    <property type="project" value="UniProtKB-KW"/>
</dbReference>
<evidence type="ECO:0000256" key="2">
    <source>
        <dbReference type="ARBA" id="ARBA00004651"/>
    </source>
</evidence>
<evidence type="ECO:0000313" key="15">
    <source>
        <dbReference type="Proteomes" id="UP000677054"/>
    </source>
</evidence>
<dbReference type="PANTHER" id="PTHR11893">
    <property type="entry name" value="INNEXIN"/>
    <property type="match status" value="1"/>
</dbReference>
<comment type="similarity">
    <text evidence="12">Belongs to the pannexin family.</text>
</comment>
<evidence type="ECO:0000256" key="13">
    <source>
        <dbReference type="SAM" id="MobiDB-lite"/>
    </source>
</evidence>
<feature type="transmembrane region" description="Helical" evidence="12">
    <location>
        <begin position="109"/>
        <end position="131"/>
    </location>
</feature>
<evidence type="ECO:0000256" key="10">
    <source>
        <dbReference type="ARBA" id="ARBA00023136"/>
    </source>
</evidence>
<gene>
    <name evidence="12" type="primary">inx</name>
    <name evidence="14" type="ORF">DSTB1V02_LOCUS8291</name>
</gene>
<dbReference type="EMBL" id="LR901379">
    <property type="protein sequence ID" value="CAD7248479.1"/>
    <property type="molecule type" value="Genomic_DNA"/>
</dbReference>
<sequence length="392" mass="45282">MLAAFAGIAHYAKFTVSPRADTFVFRLHYRFTVTILLAASIIVCSYQFVGKPIQCIYGGKIPQGVIDTYCWISSTFSLPQYWRGKVDRNVPYPGLGPVTPGDEITFHAYYQWVPFVLFLQAILFYIPHYMWRSWDNNKMKVLATGMKSLDLAMKVEERLKKEKTLTSYFLQHLHSHNAWAIKFVLCEFLTFVNVIGNIFFTDRFLGHQFTTYGLDAVSYLRDRPENRTDPLTEVFPKITKCTFHTFGPSGTIQKHDSLCVLALNIANEKIYVFLWFWFLILAILTGLQLLFRIGTIWSGNLRQYLLRRKAKTIPMRRVAAINEKCQFGDWFLLYQLGKNFKSFVYAELVDDLASVMDRGPSDPKSLELLPLNPSAPEPEYSLEKAPKDDKSY</sequence>
<evidence type="ECO:0000256" key="12">
    <source>
        <dbReference type="RuleBase" id="RU010713"/>
    </source>
</evidence>
<name>A0A7R8XIV1_9CRUS</name>
<evidence type="ECO:0000256" key="3">
    <source>
        <dbReference type="ARBA" id="ARBA00022448"/>
    </source>
</evidence>
<feature type="transmembrane region" description="Helical" evidence="12">
    <location>
        <begin position="179"/>
        <end position="200"/>
    </location>
</feature>
<keyword evidence="8 12" id="KW-1133">Transmembrane helix</keyword>
<feature type="transmembrane region" description="Helical" evidence="12">
    <location>
        <begin position="27"/>
        <end position="49"/>
    </location>
</feature>
<keyword evidence="3 12" id="KW-0813">Transport</keyword>
<keyword evidence="9 12" id="KW-0406">Ion transport</keyword>
<dbReference type="Pfam" id="PF00876">
    <property type="entry name" value="Innexin"/>
    <property type="match status" value="1"/>
</dbReference>
<comment type="subcellular location">
    <subcellularLocation>
        <location evidence="1">Cell junction</location>
        <location evidence="1">Gap junction</location>
    </subcellularLocation>
    <subcellularLocation>
        <location evidence="2 12">Cell membrane</location>
        <topology evidence="2 12">Multi-pass membrane protein</topology>
    </subcellularLocation>
</comment>
<comment type="function">
    <text evidence="12">Structural component of the gap junctions.</text>
</comment>
<evidence type="ECO:0000256" key="8">
    <source>
        <dbReference type="ARBA" id="ARBA00022989"/>
    </source>
</evidence>
<feature type="region of interest" description="Disordered" evidence="13">
    <location>
        <begin position="359"/>
        <end position="392"/>
    </location>
</feature>
<dbReference type="GO" id="GO:0007602">
    <property type="term" value="P:phototransduction"/>
    <property type="evidence" value="ECO:0007669"/>
    <property type="project" value="TreeGrafter"/>
</dbReference>
<dbReference type="EMBL" id="CAJPEV010001862">
    <property type="protein sequence ID" value="CAG0894652.1"/>
    <property type="molecule type" value="Genomic_DNA"/>
</dbReference>
<dbReference type="GO" id="GO:0005921">
    <property type="term" value="C:gap junction"/>
    <property type="evidence" value="ECO:0007669"/>
    <property type="project" value="UniProtKB-SubCell"/>
</dbReference>
<evidence type="ECO:0000256" key="4">
    <source>
        <dbReference type="ARBA" id="ARBA00022475"/>
    </source>
</evidence>
<dbReference type="PANTHER" id="PTHR11893:SF41">
    <property type="entry name" value="INNEXIN INX2"/>
    <property type="match status" value="1"/>
</dbReference>
<keyword evidence="10 12" id="KW-0472">Membrane</keyword>
<evidence type="ECO:0000313" key="14">
    <source>
        <dbReference type="EMBL" id="CAD7248479.1"/>
    </source>
</evidence>
<evidence type="ECO:0000256" key="7">
    <source>
        <dbReference type="ARBA" id="ARBA00022949"/>
    </source>
</evidence>
<dbReference type="GO" id="GO:0005886">
    <property type="term" value="C:plasma membrane"/>
    <property type="evidence" value="ECO:0007669"/>
    <property type="project" value="UniProtKB-SubCell"/>
</dbReference>
<dbReference type="PRINTS" id="PR01262">
    <property type="entry name" value="INNEXIN"/>
</dbReference>
<protein>
    <recommendedName>
        <fullName evidence="12">Innexin</fullName>
    </recommendedName>
</protein>
<dbReference type="InterPro" id="IPR000990">
    <property type="entry name" value="Innexin"/>
</dbReference>
<keyword evidence="7" id="KW-0965">Cell junction</keyword>
<evidence type="ECO:0000256" key="9">
    <source>
        <dbReference type="ARBA" id="ARBA00023065"/>
    </source>
</evidence>
<keyword evidence="6" id="KW-0303">Gap junction</keyword>
<evidence type="ECO:0000256" key="1">
    <source>
        <dbReference type="ARBA" id="ARBA00004610"/>
    </source>
</evidence>
<evidence type="ECO:0000256" key="5">
    <source>
        <dbReference type="ARBA" id="ARBA00022692"/>
    </source>
</evidence>
<dbReference type="GO" id="GO:0005243">
    <property type="term" value="F:gap junction channel activity"/>
    <property type="evidence" value="ECO:0007669"/>
    <property type="project" value="TreeGrafter"/>
</dbReference>
<dbReference type="PROSITE" id="PS51013">
    <property type="entry name" value="PANNEXIN"/>
    <property type="match status" value="1"/>
</dbReference>
<evidence type="ECO:0000256" key="11">
    <source>
        <dbReference type="ARBA" id="ARBA00023303"/>
    </source>
</evidence>
<proteinExistence type="inferred from homology"/>
<accession>A0A7R8XIV1</accession>
<keyword evidence="15" id="KW-1185">Reference proteome</keyword>
<feature type="compositionally biased region" description="Basic and acidic residues" evidence="13">
    <location>
        <begin position="381"/>
        <end position="392"/>
    </location>
</feature>
<organism evidence="14">
    <name type="scientific">Darwinula stevensoni</name>
    <dbReference type="NCBI Taxonomy" id="69355"/>
    <lineage>
        <taxon>Eukaryota</taxon>
        <taxon>Metazoa</taxon>
        <taxon>Ecdysozoa</taxon>
        <taxon>Arthropoda</taxon>
        <taxon>Crustacea</taxon>
        <taxon>Oligostraca</taxon>
        <taxon>Ostracoda</taxon>
        <taxon>Podocopa</taxon>
        <taxon>Podocopida</taxon>
        <taxon>Darwinulocopina</taxon>
        <taxon>Darwinuloidea</taxon>
        <taxon>Darwinulidae</taxon>
        <taxon>Darwinula</taxon>
    </lineage>
</organism>
<dbReference type="AlphaFoldDB" id="A0A7R8XIV1"/>
<evidence type="ECO:0000256" key="6">
    <source>
        <dbReference type="ARBA" id="ARBA00022868"/>
    </source>
</evidence>